<evidence type="ECO:0000256" key="10">
    <source>
        <dbReference type="ARBA" id="ARBA00022723"/>
    </source>
</evidence>
<evidence type="ECO:0000256" key="12">
    <source>
        <dbReference type="ARBA" id="ARBA00022801"/>
    </source>
</evidence>
<keyword evidence="6 15" id="KW-0698">rRNA processing</keyword>
<dbReference type="Gene3D" id="1.10.1520.10">
    <property type="entry name" value="Ribonuclease III domain"/>
    <property type="match status" value="1"/>
</dbReference>
<dbReference type="SUPFAM" id="SSF54768">
    <property type="entry name" value="dsRNA-binding domain-like"/>
    <property type="match status" value="1"/>
</dbReference>
<dbReference type="GO" id="GO:0019843">
    <property type="term" value="F:rRNA binding"/>
    <property type="evidence" value="ECO:0007669"/>
    <property type="project" value="UniProtKB-KW"/>
</dbReference>
<evidence type="ECO:0000256" key="5">
    <source>
        <dbReference type="ARBA" id="ARBA00022490"/>
    </source>
</evidence>
<dbReference type="GO" id="GO:0008033">
    <property type="term" value="P:tRNA processing"/>
    <property type="evidence" value="ECO:0007669"/>
    <property type="project" value="UniProtKB-KW"/>
</dbReference>
<feature type="domain" description="DRBM" evidence="16">
    <location>
        <begin position="163"/>
        <end position="232"/>
    </location>
</feature>
<evidence type="ECO:0000256" key="13">
    <source>
        <dbReference type="ARBA" id="ARBA00022842"/>
    </source>
</evidence>
<accession>A0A6L5X1T8</accession>
<keyword evidence="15" id="KW-0699">rRNA-binding</keyword>
<dbReference type="GO" id="GO:0006397">
    <property type="term" value="P:mRNA processing"/>
    <property type="evidence" value="ECO:0007669"/>
    <property type="project" value="UniProtKB-UniRule"/>
</dbReference>
<evidence type="ECO:0000256" key="7">
    <source>
        <dbReference type="ARBA" id="ARBA00022664"/>
    </source>
</evidence>
<dbReference type="PANTHER" id="PTHR11207">
    <property type="entry name" value="RIBONUCLEASE III"/>
    <property type="match status" value="1"/>
</dbReference>
<dbReference type="Proteomes" id="UP000481852">
    <property type="component" value="Unassembled WGS sequence"/>
</dbReference>
<dbReference type="InterPro" id="IPR014720">
    <property type="entry name" value="dsRBD_dom"/>
</dbReference>
<keyword evidence="8 15" id="KW-0819">tRNA processing</keyword>
<dbReference type="CDD" id="cd10845">
    <property type="entry name" value="DSRM_RNAse_III_family"/>
    <property type="match status" value="1"/>
</dbReference>
<keyword evidence="12 15" id="KW-0378">Hydrolase</keyword>
<feature type="active site" evidence="15">
    <location>
        <position position="128"/>
    </location>
</feature>
<name>A0A6L5X1T8_9FIRM</name>
<keyword evidence="10 15" id="KW-0479">Metal-binding</keyword>
<dbReference type="Pfam" id="PF14622">
    <property type="entry name" value="Ribonucleas_3_3"/>
    <property type="match status" value="1"/>
</dbReference>
<evidence type="ECO:0000256" key="3">
    <source>
        <dbReference type="ARBA" id="ARBA00010183"/>
    </source>
</evidence>
<dbReference type="CDD" id="cd00593">
    <property type="entry name" value="RIBOc"/>
    <property type="match status" value="1"/>
</dbReference>
<comment type="caution">
    <text evidence="18">The sequence shown here is derived from an EMBL/GenBank/DDBJ whole genome shotgun (WGS) entry which is preliminary data.</text>
</comment>
<proteinExistence type="inferred from homology"/>
<dbReference type="RefSeq" id="WP_154524032.1">
    <property type="nucleotide sequence ID" value="NZ_JAXFIP010000054.1"/>
</dbReference>
<dbReference type="SMART" id="SM00535">
    <property type="entry name" value="RIBOc"/>
    <property type="match status" value="1"/>
</dbReference>
<dbReference type="FunFam" id="3.30.160.20:FF:000003">
    <property type="entry name" value="Ribonuclease 3"/>
    <property type="match status" value="1"/>
</dbReference>
<dbReference type="GO" id="GO:0004525">
    <property type="term" value="F:ribonuclease III activity"/>
    <property type="evidence" value="ECO:0007669"/>
    <property type="project" value="UniProtKB-UniRule"/>
</dbReference>
<dbReference type="PROSITE" id="PS50142">
    <property type="entry name" value="RNASE_3_2"/>
    <property type="match status" value="1"/>
</dbReference>
<dbReference type="SMART" id="SM00358">
    <property type="entry name" value="DSRM"/>
    <property type="match status" value="1"/>
</dbReference>
<evidence type="ECO:0000256" key="11">
    <source>
        <dbReference type="ARBA" id="ARBA00022759"/>
    </source>
</evidence>
<sequence>MISAAEAEKLRKLEGVIGYPFRDRQLLFQALCHSSYANEHREEGARDNERLEFLGDSVLEVCSSDFLYRKYPEMPEGDLTKFRASIVCEPTLALCARQFGLPGYLNLGKGEELTGGRRRNSIVSDALEAVIGAIYLDGGLEPSKTFIDRFIMDDAEHKKLFVDSKTILQEVVQRKPDSEISYVLTGEEGPDHDKHFSVEVVIDGGTYGQGTGSTKKAAEQEAAYNTLLQLKKQGVRIS</sequence>
<dbReference type="EMBL" id="VULZ01000003">
    <property type="protein sequence ID" value="MSS14311.1"/>
    <property type="molecule type" value="Genomic_DNA"/>
</dbReference>
<dbReference type="GO" id="GO:0005737">
    <property type="term" value="C:cytoplasm"/>
    <property type="evidence" value="ECO:0007669"/>
    <property type="project" value="UniProtKB-SubCell"/>
</dbReference>
<evidence type="ECO:0000313" key="19">
    <source>
        <dbReference type="Proteomes" id="UP000481852"/>
    </source>
</evidence>
<dbReference type="GO" id="GO:0042802">
    <property type="term" value="F:identical protein binding"/>
    <property type="evidence" value="ECO:0007669"/>
    <property type="project" value="UniProtKB-ARBA"/>
</dbReference>
<comment type="function">
    <text evidence="15">Digests double-stranded RNA. Involved in the processing of primary rRNA transcript to yield the immediate precursors to the large and small rRNAs (23S and 16S). Processes some mRNAs, and tRNAs when they are encoded in the rRNA operon. Processes pre-crRNA and tracrRNA of type II CRISPR loci if present in the organism.</text>
</comment>
<dbReference type="InterPro" id="IPR036389">
    <property type="entry name" value="RNase_III_sf"/>
</dbReference>
<comment type="subcellular location">
    <subcellularLocation>
        <location evidence="2 15">Cytoplasm</location>
    </subcellularLocation>
</comment>
<dbReference type="Gene3D" id="3.30.160.20">
    <property type="match status" value="1"/>
</dbReference>
<evidence type="ECO:0000256" key="2">
    <source>
        <dbReference type="ARBA" id="ARBA00004496"/>
    </source>
</evidence>
<evidence type="ECO:0000313" key="18">
    <source>
        <dbReference type="EMBL" id="MSS14311.1"/>
    </source>
</evidence>
<keyword evidence="13 15" id="KW-0460">Magnesium</keyword>
<organism evidence="18 19">
    <name type="scientific">Porcincola intestinalis</name>
    <dbReference type="NCBI Taxonomy" id="2606632"/>
    <lineage>
        <taxon>Bacteria</taxon>
        <taxon>Bacillati</taxon>
        <taxon>Bacillota</taxon>
        <taxon>Clostridia</taxon>
        <taxon>Lachnospirales</taxon>
        <taxon>Lachnospiraceae</taxon>
        <taxon>Porcincola</taxon>
    </lineage>
</organism>
<keyword evidence="19" id="KW-1185">Reference proteome</keyword>
<keyword evidence="14 15" id="KW-0694">RNA-binding</keyword>
<dbReference type="SUPFAM" id="SSF69065">
    <property type="entry name" value="RNase III domain-like"/>
    <property type="match status" value="1"/>
</dbReference>
<comment type="subunit">
    <text evidence="4 15">Homodimer.</text>
</comment>
<dbReference type="GO" id="GO:0010468">
    <property type="term" value="P:regulation of gene expression"/>
    <property type="evidence" value="ECO:0007669"/>
    <property type="project" value="TreeGrafter"/>
</dbReference>
<comment type="similarity">
    <text evidence="3">Belongs to the ribonuclease III family.</text>
</comment>
<evidence type="ECO:0000256" key="4">
    <source>
        <dbReference type="ARBA" id="ARBA00011738"/>
    </source>
</evidence>
<dbReference type="EC" id="3.1.26.3" evidence="15"/>
<comment type="cofactor">
    <cofactor evidence="15">
        <name>Mg(2+)</name>
        <dbReference type="ChEBI" id="CHEBI:18420"/>
    </cofactor>
</comment>
<dbReference type="Pfam" id="PF00035">
    <property type="entry name" value="dsrm"/>
    <property type="match status" value="1"/>
</dbReference>
<dbReference type="GO" id="GO:0003725">
    <property type="term" value="F:double-stranded RNA binding"/>
    <property type="evidence" value="ECO:0007669"/>
    <property type="project" value="TreeGrafter"/>
</dbReference>
<dbReference type="PANTHER" id="PTHR11207:SF0">
    <property type="entry name" value="RIBONUCLEASE 3"/>
    <property type="match status" value="1"/>
</dbReference>
<dbReference type="InterPro" id="IPR000999">
    <property type="entry name" value="RNase_III_dom"/>
</dbReference>
<dbReference type="PROSITE" id="PS50137">
    <property type="entry name" value="DS_RBD"/>
    <property type="match status" value="1"/>
</dbReference>
<keyword evidence="9 15" id="KW-0540">Nuclease</keyword>
<evidence type="ECO:0000256" key="8">
    <source>
        <dbReference type="ARBA" id="ARBA00022694"/>
    </source>
</evidence>
<evidence type="ECO:0000259" key="17">
    <source>
        <dbReference type="PROSITE" id="PS50142"/>
    </source>
</evidence>
<dbReference type="AlphaFoldDB" id="A0A6L5X1T8"/>
<dbReference type="PROSITE" id="PS00517">
    <property type="entry name" value="RNASE_3_1"/>
    <property type="match status" value="1"/>
</dbReference>
<reference evidence="18 19" key="1">
    <citation type="submission" date="2019-08" db="EMBL/GenBank/DDBJ databases">
        <title>In-depth cultivation of the pig gut microbiome towards novel bacterial diversity and tailored functional studies.</title>
        <authorList>
            <person name="Wylensek D."/>
            <person name="Hitch T.C.A."/>
            <person name="Clavel T."/>
        </authorList>
    </citation>
    <scope>NUCLEOTIDE SEQUENCE [LARGE SCALE GENOMIC DNA]</scope>
    <source>
        <strain evidence="18 19">Oil+RF-744-WCA-WT-11</strain>
    </source>
</reference>
<feature type="binding site" evidence="15">
    <location>
        <position position="52"/>
    </location>
    <ligand>
        <name>Mg(2+)</name>
        <dbReference type="ChEBI" id="CHEBI:18420"/>
    </ligand>
</feature>
<evidence type="ECO:0000256" key="6">
    <source>
        <dbReference type="ARBA" id="ARBA00022552"/>
    </source>
</evidence>
<evidence type="ECO:0000259" key="16">
    <source>
        <dbReference type="PROSITE" id="PS50137"/>
    </source>
</evidence>
<keyword evidence="5 15" id="KW-0963">Cytoplasm</keyword>
<comment type="catalytic activity">
    <reaction evidence="1 15">
        <text>Endonucleolytic cleavage to 5'-phosphomonoester.</text>
        <dbReference type="EC" id="3.1.26.3"/>
    </reaction>
</comment>
<dbReference type="GO" id="GO:0046872">
    <property type="term" value="F:metal ion binding"/>
    <property type="evidence" value="ECO:0007669"/>
    <property type="project" value="UniProtKB-KW"/>
</dbReference>
<dbReference type="HAMAP" id="MF_00104">
    <property type="entry name" value="RNase_III"/>
    <property type="match status" value="1"/>
</dbReference>
<evidence type="ECO:0000256" key="9">
    <source>
        <dbReference type="ARBA" id="ARBA00022722"/>
    </source>
</evidence>
<dbReference type="GO" id="GO:0006364">
    <property type="term" value="P:rRNA processing"/>
    <property type="evidence" value="ECO:0007669"/>
    <property type="project" value="UniProtKB-UniRule"/>
</dbReference>
<feature type="binding site" evidence="15">
    <location>
        <position position="128"/>
    </location>
    <ligand>
        <name>Mg(2+)</name>
        <dbReference type="ChEBI" id="CHEBI:18420"/>
    </ligand>
</feature>
<evidence type="ECO:0000256" key="1">
    <source>
        <dbReference type="ARBA" id="ARBA00000109"/>
    </source>
</evidence>
<dbReference type="NCBIfam" id="TIGR02191">
    <property type="entry name" value="RNaseIII"/>
    <property type="match status" value="1"/>
</dbReference>
<dbReference type="FunFam" id="1.10.1520.10:FF:000001">
    <property type="entry name" value="Ribonuclease 3"/>
    <property type="match status" value="1"/>
</dbReference>
<evidence type="ECO:0000256" key="15">
    <source>
        <dbReference type="HAMAP-Rule" id="MF_00104"/>
    </source>
</evidence>
<protein>
    <recommendedName>
        <fullName evidence="15">Ribonuclease 3</fullName>
        <ecNumber evidence="15">3.1.26.3</ecNumber>
    </recommendedName>
    <alternativeName>
        <fullName evidence="15">Ribonuclease III</fullName>
        <shortName evidence="15">RNase III</shortName>
    </alternativeName>
</protein>
<gene>
    <name evidence="15 18" type="primary">rnc</name>
    <name evidence="18" type="ORF">FYJ35_04500</name>
</gene>
<keyword evidence="11 15" id="KW-0255">Endonuclease</keyword>
<feature type="domain" description="RNase III" evidence="17">
    <location>
        <begin position="10"/>
        <end position="139"/>
    </location>
</feature>
<feature type="binding site" evidence="15">
    <location>
        <position position="125"/>
    </location>
    <ligand>
        <name>Mg(2+)</name>
        <dbReference type="ChEBI" id="CHEBI:18420"/>
    </ligand>
</feature>
<evidence type="ECO:0000256" key="14">
    <source>
        <dbReference type="ARBA" id="ARBA00022884"/>
    </source>
</evidence>
<dbReference type="InterPro" id="IPR011907">
    <property type="entry name" value="RNase_III"/>
</dbReference>
<keyword evidence="7 15" id="KW-0507">mRNA processing</keyword>
<feature type="active site" evidence="15">
    <location>
        <position position="56"/>
    </location>
</feature>